<keyword evidence="5" id="KW-0812">Transmembrane</keyword>
<dbReference type="Gene3D" id="3.30.565.10">
    <property type="entry name" value="Histidine kinase-like ATPase, C-terminal domain"/>
    <property type="match status" value="1"/>
</dbReference>
<evidence type="ECO:0000256" key="3">
    <source>
        <dbReference type="ARBA" id="ARBA00022553"/>
    </source>
</evidence>
<comment type="catalytic activity">
    <reaction evidence="1">
        <text>ATP + protein L-histidine = ADP + protein N-phospho-L-histidine.</text>
        <dbReference type="EC" id="2.7.13.3"/>
    </reaction>
</comment>
<dbReference type="PANTHER" id="PTHR43065:SF42">
    <property type="entry name" value="TWO-COMPONENT SENSOR PPRA"/>
    <property type="match status" value="1"/>
</dbReference>
<dbReference type="Gene3D" id="3.40.50.2300">
    <property type="match status" value="1"/>
</dbReference>
<dbReference type="InterPro" id="IPR001789">
    <property type="entry name" value="Sig_transdc_resp-reg_receiver"/>
</dbReference>
<dbReference type="InterPro" id="IPR004358">
    <property type="entry name" value="Sig_transdc_His_kin-like_C"/>
</dbReference>
<dbReference type="EMBL" id="CP067977">
    <property type="protein sequence ID" value="QQQ20029.1"/>
    <property type="molecule type" value="Genomic_DNA"/>
</dbReference>
<feature type="transmembrane region" description="Helical" evidence="5">
    <location>
        <begin position="28"/>
        <end position="44"/>
    </location>
</feature>
<protein>
    <recommendedName>
        <fullName evidence="2">histidine kinase</fullName>
        <ecNumber evidence="2">2.7.13.3</ecNumber>
    </recommendedName>
</protein>
<accession>A0ABX7BR12</accession>
<dbReference type="InterPro" id="IPR003661">
    <property type="entry name" value="HisK_dim/P_dom"/>
</dbReference>
<dbReference type="PANTHER" id="PTHR43065">
    <property type="entry name" value="SENSOR HISTIDINE KINASE"/>
    <property type="match status" value="1"/>
</dbReference>
<sequence>MVCGMVVVVAAMAYPAFRAEPFSAPGFILIFAAGAVALIGLFAFNRNETARAPSGDTAVEMLDALSEPAALVWASGQVLAFNAAWAEQNGATVALPKSASAGRSGQALYMAFAQARQGQQGRAIVTVGEREIEVLIGQAGEGRFLVRAAPEVEVAVVPSAPVVSPSSGADGRAMAAGAPFGSCVIAHADLFAGRVEAPNAALGALTGPAHSRDAAFGHLFEPGGVTEARTKLAAGSSGPIELVARAHPDRMLHLYVAPEGEARRIWLFDVSSQKSMEVQLFQAQKMQAVGQLAGGVAHDFNNLLTTIQLQLSDLLERHPVGDPSYDGLNEIRQTAIRAADLVRKLLAFSRKSTVRRERLDLGELVGEFAVLLRRLLREDVRLETDYGRDLPVVLADKSQLETAVMNLAVNARDAMRGVVEPGAGVVTIRTRRLSPDEARSQGWMDAPVDIEVALIEVADTGPGVPPELLDKIFEPFFTTKAVNEGTGMGLATVYGIVQQAGGHIGVTNAETGGAVFRIFLPAAAEAELAEVAPVEVKIKAPRDLSGAGRILFVEDEPAVRKIAARLLRQRGYEVIEAGDGEEALVLAEEWAGRIDMLISDVIMPGLDGPSLLKKARPFLGDAPVMFISGYAESDFSDLLQDEAGVSFLPKPLDIKTLAERVKQQLRTA</sequence>
<dbReference type="RefSeq" id="WP_201104594.1">
    <property type="nucleotide sequence ID" value="NZ_CP067977.1"/>
</dbReference>
<evidence type="ECO:0000256" key="2">
    <source>
        <dbReference type="ARBA" id="ARBA00012438"/>
    </source>
</evidence>
<dbReference type="InterPro" id="IPR003594">
    <property type="entry name" value="HATPase_dom"/>
</dbReference>
<organism evidence="8 9">
    <name type="scientific">Brevundimonas vitisensis</name>
    <dbReference type="NCBI Taxonomy" id="2800818"/>
    <lineage>
        <taxon>Bacteria</taxon>
        <taxon>Pseudomonadati</taxon>
        <taxon>Pseudomonadota</taxon>
        <taxon>Alphaproteobacteria</taxon>
        <taxon>Caulobacterales</taxon>
        <taxon>Caulobacteraceae</taxon>
        <taxon>Brevundimonas</taxon>
    </lineage>
</organism>
<proteinExistence type="predicted"/>
<dbReference type="PROSITE" id="PS50110">
    <property type="entry name" value="RESPONSE_REGULATORY"/>
    <property type="match status" value="1"/>
</dbReference>
<evidence type="ECO:0000256" key="5">
    <source>
        <dbReference type="SAM" id="Phobius"/>
    </source>
</evidence>
<dbReference type="Pfam" id="PF02518">
    <property type="entry name" value="HATPase_c"/>
    <property type="match status" value="1"/>
</dbReference>
<dbReference type="Pfam" id="PF00512">
    <property type="entry name" value="HisKA"/>
    <property type="match status" value="1"/>
</dbReference>
<dbReference type="PROSITE" id="PS50109">
    <property type="entry name" value="HIS_KIN"/>
    <property type="match status" value="1"/>
</dbReference>
<dbReference type="SMART" id="SM00448">
    <property type="entry name" value="REC"/>
    <property type="match status" value="1"/>
</dbReference>
<dbReference type="InterPro" id="IPR011006">
    <property type="entry name" value="CheY-like_superfamily"/>
</dbReference>
<dbReference type="SUPFAM" id="SSF47384">
    <property type="entry name" value="Homodimeric domain of signal transducing histidine kinase"/>
    <property type="match status" value="1"/>
</dbReference>
<reference evidence="8 9" key="1">
    <citation type="submission" date="2021-01" db="EMBL/GenBank/DDBJ databases">
        <title>Brevundimonas vitis sp. nov., an bacterium isolated from grape (Vitis vinifera).</title>
        <authorList>
            <person name="Jiang L."/>
            <person name="Lee J."/>
        </authorList>
    </citation>
    <scope>NUCLEOTIDE SEQUENCE [LARGE SCALE GENOMIC DNA]</scope>
    <source>
        <strain evidence="8 9">GRTSA-9</strain>
    </source>
</reference>
<dbReference type="Gene3D" id="1.10.287.130">
    <property type="match status" value="1"/>
</dbReference>
<evidence type="ECO:0000256" key="1">
    <source>
        <dbReference type="ARBA" id="ARBA00000085"/>
    </source>
</evidence>
<keyword evidence="5" id="KW-0472">Membrane</keyword>
<dbReference type="CDD" id="cd00156">
    <property type="entry name" value="REC"/>
    <property type="match status" value="1"/>
</dbReference>
<keyword evidence="5" id="KW-1133">Transmembrane helix</keyword>
<dbReference type="InterPro" id="IPR036097">
    <property type="entry name" value="HisK_dim/P_sf"/>
</dbReference>
<keyword evidence="3 4" id="KW-0597">Phosphoprotein</keyword>
<feature type="domain" description="Histidine kinase" evidence="6">
    <location>
        <begin position="295"/>
        <end position="524"/>
    </location>
</feature>
<dbReference type="Proteomes" id="UP000595448">
    <property type="component" value="Chromosome"/>
</dbReference>
<evidence type="ECO:0000259" key="7">
    <source>
        <dbReference type="PROSITE" id="PS50110"/>
    </source>
</evidence>
<feature type="domain" description="Response regulatory" evidence="7">
    <location>
        <begin position="549"/>
        <end position="665"/>
    </location>
</feature>
<dbReference type="InterPro" id="IPR036890">
    <property type="entry name" value="HATPase_C_sf"/>
</dbReference>
<feature type="modified residue" description="4-aspartylphosphate" evidence="4">
    <location>
        <position position="600"/>
    </location>
</feature>
<evidence type="ECO:0000256" key="4">
    <source>
        <dbReference type="PROSITE-ProRule" id="PRU00169"/>
    </source>
</evidence>
<dbReference type="SMART" id="SM00387">
    <property type="entry name" value="HATPase_c"/>
    <property type="match status" value="1"/>
</dbReference>
<evidence type="ECO:0000313" key="9">
    <source>
        <dbReference type="Proteomes" id="UP000595448"/>
    </source>
</evidence>
<dbReference type="PRINTS" id="PR00344">
    <property type="entry name" value="BCTRLSENSOR"/>
</dbReference>
<evidence type="ECO:0000313" key="8">
    <source>
        <dbReference type="EMBL" id="QQQ20029.1"/>
    </source>
</evidence>
<dbReference type="InterPro" id="IPR005467">
    <property type="entry name" value="His_kinase_dom"/>
</dbReference>
<dbReference type="SMART" id="SM00388">
    <property type="entry name" value="HisKA"/>
    <property type="match status" value="1"/>
</dbReference>
<name>A0ABX7BR12_9CAUL</name>
<evidence type="ECO:0000259" key="6">
    <source>
        <dbReference type="PROSITE" id="PS50109"/>
    </source>
</evidence>
<dbReference type="NCBIfam" id="NF046026">
    <property type="entry name" value="HisKinCckACaul"/>
    <property type="match status" value="1"/>
</dbReference>
<gene>
    <name evidence="8" type="ORF">JIP62_05680</name>
</gene>
<dbReference type="Pfam" id="PF00072">
    <property type="entry name" value="Response_reg"/>
    <property type="match status" value="1"/>
</dbReference>
<dbReference type="SUPFAM" id="SSF55874">
    <property type="entry name" value="ATPase domain of HSP90 chaperone/DNA topoisomerase II/histidine kinase"/>
    <property type="match status" value="1"/>
</dbReference>
<dbReference type="EC" id="2.7.13.3" evidence="2"/>
<keyword evidence="9" id="KW-1185">Reference proteome</keyword>
<dbReference type="SUPFAM" id="SSF52172">
    <property type="entry name" value="CheY-like"/>
    <property type="match status" value="1"/>
</dbReference>